<dbReference type="SUPFAM" id="SSF51905">
    <property type="entry name" value="FAD/NAD(P)-binding domain"/>
    <property type="match status" value="1"/>
</dbReference>
<dbReference type="InterPro" id="IPR036188">
    <property type="entry name" value="FAD/NAD-bd_sf"/>
</dbReference>
<feature type="domain" description="FAD-binding" evidence="1">
    <location>
        <begin position="12"/>
        <end position="324"/>
    </location>
</feature>
<dbReference type="GO" id="GO:0071949">
    <property type="term" value="F:FAD binding"/>
    <property type="evidence" value="ECO:0007669"/>
    <property type="project" value="InterPro"/>
</dbReference>
<sequence>MTPPTSGTTGRALVVGAGIAGMATAIRLRQAGWQSTIVERSPNRRTGGYFIGLYPGGRNAAKSMGVYEHIHTRTPVPPRTWEVDSHENRTRGFGLIEHRDRPDAVLRGDIEEALWTCLDGVPVRFGVSPARIDERTDGVDVQLRDIATDSLSEERFDLVVGADGLRSTVRTLVFGEHKRFMKPLNAIICAFQLQEQVPHVAPRDNLILAEPGRSLWVFAFKDRAPTALLAYRTKDEDGQFTRPPREVLRDRFADVAHAEPIRHALEQLDQAPDLLFDSVHQVRMESWHTRRVVLMGDAAWCISLYSGQGASAGLLGADTLGRMIEKHPGDLAQALAAWERELRPFVRKQQFAARVKGHIFVPGNRLIGLMRRRLVRWGGKKLASMHTGAAAVPASRAEG</sequence>
<name>A0A5N8XP67_9ACTN</name>
<comment type="caution">
    <text evidence="2">The sequence shown here is derived from an EMBL/GenBank/DDBJ whole genome shotgun (WGS) entry which is preliminary data.</text>
</comment>
<dbReference type="PANTHER" id="PTHR46865">
    <property type="entry name" value="OXIDOREDUCTASE-RELATED"/>
    <property type="match status" value="1"/>
</dbReference>
<dbReference type="PANTHER" id="PTHR46865:SF8">
    <property type="entry name" value="POSSIBLE OXIDOREDUCTASE"/>
    <property type="match status" value="1"/>
</dbReference>
<protein>
    <submittedName>
        <fullName evidence="2">FAD-binding protein</fullName>
    </submittedName>
</protein>
<reference evidence="2 3" key="1">
    <citation type="submission" date="2019-07" db="EMBL/GenBank/DDBJ databases">
        <title>New species of Amycolatopsis and Streptomyces.</title>
        <authorList>
            <person name="Duangmal K."/>
            <person name="Teo W.F.A."/>
            <person name="Lipun K."/>
        </authorList>
    </citation>
    <scope>NUCLEOTIDE SEQUENCE [LARGE SCALE GENOMIC DNA]</scope>
    <source>
        <strain evidence="2 3">NBRC 106415</strain>
    </source>
</reference>
<evidence type="ECO:0000259" key="1">
    <source>
        <dbReference type="Pfam" id="PF01494"/>
    </source>
</evidence>
<dbReference type="PRINTS" id="PR00420">
    <property type="entry name" value="RNGMNOXGNASE"/>
</dbReference>
<dbReference type="InterPro" id="IPR051704">
    <property type="entry name" value="FAD_aromatic-hydroxylase"/>
</dbReference>
<dbReference type="InterPro" id="IPR002938">
    <property type="entry name" value="FAD-bd"/>
</dbReference>
<accession>A0A5N8XP67</accession>
<gene>
    <name evidence="2" type="ORF">FNH08_28485</name>
</gene>
<dbReference type="Pfam" id="PF01494">
    <property type="entry name" value="FAD_binding_3"/>
    <property type="match status" value="1"/>
</dbReference>
<dbReference type="OrthoDB" id="4293235at2"/>
<dbReference type="Gene3D" id="3.50.50.60">
    <property type="entry name" value="FAD/NAD(P)-binding domain"/>
    <property type="match status" value="1"/>
</dbReference>
<dbReference type="EMBL" id="VJZC01000256">
    <property type="protein sequence ID" value="MPY60936.1"/>
    <property type="molecule type" value="Genomic_DNA"/>
</dbReference>
<dbReference type="AlphaFoldDB" id="A0A5N8XP67"/>
<proteinExistence type="predicted"/>
<organism evidence="2 3">
    <name type="scientific">Streptomyces spongiae</name>
    <dbReference type="NCBI Taxonomy" id="565072"/>
    <lineage>
        <taxon>Bacteria</taxon>
        <taxon>Bacillati</taxon>
        <taxon>Actinomycetota</taxon>
        <taxon>Actinomycetes</taxon>
        <taxon>Kitasatosporales</taxon>
        <taxon>Streptomycetaceae</taxon>
        <taxon>Streptomyces</taxon>
    </lineage>
</organism>
<dbReference type="Proteomes" id="UP000400924">
    <property type="component" value="Unassembled WGS sequence"/>
</dbReference>
<dbReference type="RefSeq" id="WP_152774392.1">
    <property type="nucleotide sequence ID" value="NZ_VJZC01000256.1"/>
</dbReference>
<evidence type="ECO:0000313" key="2">
    <source>
        <dbReference type="EMBL" id="MPY60936.1"/>
    </source>
</evidence>
<evidence type="ECO:0000313" key="3">
    <source>
        <dbReference type="Proteomes" id="UP000400924"/>
    </source>
</evidence>
<keyword evidence="3" id="KW-1185">Reference proteome</keyword>
<dbReference type="Gene3D" id="3.30.9.10">
    <property type="entry name" value="D-Amino Acid Oxidase, subunit A, domain 2"/>
    <property type="match status" value="1"/>
</dbReference>